<proteinExistence type="predicted"/>
<evidence type="ECO:0000313" key="1">
    <source>
        <dbReference type="EMBL" id="MFD2276249.1"/>
    </source>
</evidence>
<keyword evidence="2" id="KW-1185">Reference proteome</keyword>
<evidence type="ECO:0000313" key="2">
    <source>
        <dbReference type="Proteomes" id="UP001597297"/>
    </source>
</evidence>
<organism evidence="1 2">
    <name type="scientific">Rubritalea spongiae</name>
    <dbReference type="NCBI Taxonomy" id="430797"/>
    <lineage>
        <taxon>Bacteria</taxon>
        <taxon>Pseudomonadati</taxon>
        <taxon>Verrucomicrobiota</taxon>
        <taxon>Verrucomicrobiia</taxon>
        <taxon>Verrucomicrobiales</taxon>
        <taxon>Rubritaleaceae</taxon>
        <taxon>Rubritalea</taxon>
    </lineage>
</organism>
<sequence length="142" mass="15847">MAKKLTGVFLLGVMALLITLKHPAFNYCLCLESFTLIDCECVEEQVVEFECDTCCPLEDEQPCKTSDVSDDCFVSLMFDSGEFVQTETFHFSEASELGEMLPVEFLLVDSFELESLAPIRGSPDLPIASAAPLYQRHSVYLL</sequence>
<dbReference type="RefSeq" id="WP_377094412.1">
    <property type="nucleotide sequence ID" value="NZ_JBHSJM010000001.1"/>
</dbReference>
<dbReference type="EMBL" id="JBHUJC010000020">
    <property type="protein sequence ID" value="MFD2276249.1"/>
    <property type="molecule type" value="Genomic_DNA"/>
</dbReference>
<comment type="caution">
    <text evidence="1">The sequence shown here is derived from an EMBL/GenBank/DDBJ whole genome shotgun (WGS) entry which is preliminary data.</text>
</comment>
<dbReference type="Proteomes" id="UP001597297">
    <property type="component" value="Unassembled WGS sequence"/>
</dbReference>
<reference evidence="2" key="1">
    <citation type="journal article" date="2019" name="Int. J. Syst. Evol. Microbiol.">
        <title>The Global Catalogue of Microorganisms (GCM) 10K type strain sequencing project: providing services to taxonomists for standard genome sequencing and annotation.</title>
        <authorList>
            <consortium name="The Broad Institute Genomics Platform"/>
            <consortium name="The Broad Institute Genome Sequencing Center for Infectious Disease"/>
            <person name="Wu L."/>
            <person name="Ma J."/>
        </authorList>
    </citation>
    <scope>NUCLEOTIDE SEQUENCE [LARGE SCALE GENOMIC DNA]</scope>
    <source>
        <strain evidence="2">JCM 16545</strain>
    </source>
</reference>
<gene>
    <name evidence="1" type="ORF">ACFSQZ_07200</name>
</gene>
<name>A0ABW5E1G3_9BACT</name>
<protein>
    <submittedName>
        <fullName evidence="1">Uncharacterized protein</fullName>
    </submittedName>
</protein>
<accession>A0ABW5E1G3</accession>